<dbReference type="EMBL" id="MK249199">
    <property type="protein sequence ID" value="QCQ84969.1"/>
    <property type="molecule type" value="Genomic_DNA"/>
</dbReference>
<dbReference type="InterPro" id="IPR056906">
    <property type="entry name" value="ORF2/G2P_dom"/>
</dbReference>
<sequence>MACQTPLVRREKLTNKLQLVPCNKCPKCRGRITSAWSFRLMQEEKHARSAFFITLTYNNDNLPVTRNGFLEIRKSDLQKFFKRLRKAHSSRKKNPVYYKQQIKYYAVGEYGGRFKRPHYHVIMFNCNVELIENAWTNGNKVFKGKSMGQIHYGYVSGASVGYTMKYISKPSKIPIHKNDDRTPEFALMSKGLGECYLTKAMIAWHHYAMTQRAFVMTQDGKQIAIPRYYRDRIYTKDDKKQIAFVTSQERELAELKISPQMRRDMLETDIIKFKKLNRYGDKKTILETHVQCSGRTKIVRKKLHAFKNNS</sequence>
<dbReference type="Pfam" id="PF23343">
    <property type="entry name" value="REP_ORF2-G2P"/>
    <property type="match status" value="1"/>
</dbReference>
<dbReference type="Proteomes" id="UP000323765">
    <property type="component" value="Genome"/>
</dbReference>
<evidence type="ECO:0000313" key="2">
    <source>
        <dbReference type="EMBL" id="QCQ84969.1"/>
    </source>
</evidence>
<evidence type="ECO:0000259" key="1">
    <source>
        <dbReference type="Pfam" id="PF23343"/>
    </source>
</evidence>
<accession>A0A4P8PKN4</accession>
<proteinExistence type="predicted"/>
<name>A0A4P8PKN4_9VIRU</name>
<organism evidence="2">
    <name type="scientific">Blackfly microvirus SF02</name>
    <dbReference type="NCBI Taxonomy" id="2576452"/>
    <lineage>
        <taxon>Viruses</taxon>
        <taxon>Monodnaviria</taxon>
        <taxon>Sangervirae</taxon>
        <taxon>Phixviricota</taxon>
        <taxon>Malgrandaviricetes</taxon>
        <taxon>Petitvirales</taxon>
        <taxon>Microviridae</taxon>
        <taxon>Microvirus</taxon>
    </lineage>
</organism>
<feature type="domain" description="Replication-associated protein ORF2/G2P" evidence="1">
    <location>
        <begin position="51"/>
        <end position="169"/>
    </location>
</feature>
<protein>
    <submittedName>
        <fullName evidence="2">Replication initiator protein</fullName>
    </submittedName>
</protein>
<reference evidence="2" key="1">
    <citation type="submission" date="2018-12" db="EMBL/GenBank/DDBJ databases">
        <title>Singled stranded DNA viruses identified in blackflies (Austrosimulium ungulatum) sampled in New Zealand.</title>
        <authorList>
            <person name="Kraberger S."/>
            <person name="Fontenele R.S."/>
            <person name="Schmidlin K."/>
            <person name="Walters M."/>
            <person name="Varsani A."/>
        </authorList>
    </citation>
    <scope>NUCLEOTIDE SEQUENCE [LARGE SCALE GENOMIC DNA]</scope>
    <source>
        <strain evidence="2">138</strain>
    </source>
</reference>